<dbReference type="Gene3D" id="3.40.50.150">
    <property type="entry name" value="Vaccinia Virus protein VP39"/>
    <property type="match status" value="1"/>
</dbReference>
<evidence type="ECO:0000256" key="1">
    <source>
        <dbReference type="ARBA" id="ARBA00022603"/>
    </source>
</evidence>
<dbReference type="AlphaFoldDB" id="A0A5K3FKS7"/>
<comment type="similarity">
    <text evidence="4">Belongs to the class I-like SAM-binding methyltransferase superfamily. C5-methyltransferase family.</text>
</comment>
<dbReference type="PROSITE" id="PS51679">
    <property type="entry name" value="SAM_MT_C5"/>
    <property type="match status" value="1"/>
</dbReference>
<organism evidence="5">
    <name type="scientific">Mesocestoides corti</name>
    <name type="common">Flatworm</name>
    <dbReference type="NCBI Taxonomy" id="53468"/>
    <lineage>
        <taxon>Eukaryota</taxon>
        <taxon>Metazoa</taxon>
        <taxon>Spiralia</taxon>
        <taxon>Lophotrochozoa</taxon>
        <taxon>Platyhelminthes</taxon>
        <taxon>Cestoda</taxon>
        <taxon>Eucestoda</taxon>
        <taxon>Cyclophyllidea</taxon>
        <taxon>Mesocestoididae</taxon>
        <taxon>Mesocestoides</taxon>
    </lineage>
</organism>
<evidence type="ECO:0000256" key="3">
    <source>
        <dbReference type="ARBA" id="ARBA00022691"/>
    </source>
</evidence>
<dbReference type="InterPro" id="IPR050750">
    <property type="entry name" value="C5-MTase"/>
</dbReference>
<reference evidence="5" key="1">
    <citation type="submission" date="2019-11" db="UniProtKB">
        <authorList>
            <consortium name="WormBaseParasite"/>
        </authorList>
    </citation>
    <scope>IDENTIFICATION</scope>
</reference>
<dbReference type="SUPFAM" id="SSF53335">
    <property type="entry name" value="S-adenosyl-L-methionine-dependent methyltransferases"/>
    <property type="match status" value="1"/>
</dbReference>
<dbReference type="GO" id="GO:0008168">
    <property type="term" value="F:methyltransferase activity"/>
    <property type="evidence" value="ECO:0007669"/>
    <property type="project" value="UniProtKB-KW"/>
</dbReference>
<keyword evidence="2 4" id="KW-0808">Transferase</keyword>
<evidence type="ECO:0000313" key="5">
    <source>
        <dbReference type="WBParaSite" id="MCU_009066-RD"/>
    </source>
</evidence>
<dbReference type="PANTHER" id="PTHR46098:SF1">
    <property type="entry name" value="TRNA (CYTOSINE(38)-C(5))-METHYLTRANSFERASE"/>
    <property type="match status" value="1"/>
</dbReference>
<dbReference type="GO" id="GO:0032259">
    <property type="term" value="P:methylation"/>
    <property type="evidence" value="ECO:0007669"/>
    <property type="project" value="UniProtKB-KW"/>
</dbReference>
<evidence type="ECO:0000256" key="2">
    <source>
        <dbReference type="ARBA" id="ARBA00022679"/>
    </source>
</evidence>
<dbReference type="PANTHER" id="PTHR46098">
    <property type="entry name" value="TRNA (CYTOSINE(38)-C(5))-METHYLTRANSFERASE"/>
    <property type="match status" value="1"/>
</dbReference>
<protein>
    <submittedName>
        <fullName evidence="5">tRNA (Cytosine(38)-C(5))-methyltransferase</fullName>
    </submittedName>
</protein>
<dbReference type="GO" id="GO:0005634">
    <property type="term" value="C:nucleus"/>
    <property type="evidence" value="ECO:0007669"/>
    <property type="project" value="TreeGrafter"/>
</dbReference>
<dbReference type="Pfam" id="PF00145">
    <property type="entry name" value="DNA_methylase"/>
    <property type="match status" value="1"/>
</dbReference>
<sequence>MRVLELYSGIGGMHAALSRSGLAFEIVRALDINDLANRVYNKAFNCSLASNKSIDSLSINECLLFEADLWTLSPPCQPFTRMGKQKQGMDTRSSSLRTIIDLIRRIKPPAILLENVKGFEGSDAWRSLIETLVCCDYDIRQFLLTPLQFGVPNCRLRYYLVAKLRTEPQRSMFSFGQTPINSTDASTEADSNILRFPIFDVPLLPNCQCIVCTEKARYVGHEIRSIAINMLPA</sequence>
<dbReference type="InterPro" id="IPR029063">
    <property type="entry name" value="SAM-dependent_MTases_sf"/>
</dbReference>
<name>A0A5K3FKS7_MESCO</name>
<keyword evidence="1 4" id="KW-0489">Methyltransferase</keyword>
<feature type="active site" evidence="4">
    <location>
        <position position="76"/>
    </location>
</feature>
<accession>A0A5K3FKS7</accession>
<dbReference type="PRINTS" id="PR00105">
    <property type="entry name" value="C5METTRFRASE"/>
</dbReference>
<dbReference type="InterPro" id="IPR001525">
    <property type="entry name" value="C5_MeTfrase"/>
</dbReference>
<keyword evidence="3 4" id="KW-0949">S-adenosyl-L-methionine</keyword>
<proteinExistence type="inferred from homology"/>
<evidence type="ECO:0000256" key="4">
    <source>
        <dbReference type="PROSITE-ProRule" id="PRU01016"/>
    </source>
</evidence>
<dbReference type="WBParaSite" id="MCU_009066-RD">
    <property type="protein sequence ID" value="MCU_009066-RD"/>
    <property type="gene ID" value="MCU_009066"/>
</dbReference>